<evidence type="ECO:0000313" key="4">
    <source>
        <dbReference type="Proteomes" id="UP000662200"/>
    </source>
</evidence>
<sequence length="182" mass="18856">MPPPGGALPPGPPGALPPIGAPSDYPPGAPPYGAGPGFPAAPRKRRTGKIVAIVLGVVLLILCLCGAGAIYLAKRGFDEAKKKEDTAPTALASPTAAPSLDEDSFAKGDCAVNEGTDQNAKLRKVPCAVGTFEVVARVLFTTDRTKCDNAFLGAGKGRYDHTYTHNGINPPADSYVLCMKRR</sequence>
<keyword evidence="2" id="KW-0812">Transmembrane</keyword>
<feature type="transmembrane region" description="Helical" evidence="2">
    <location>
        <begin position="50"/>
        <end position="73"/>
    </location>
</feature>
<feature type="compositionally biased region" description="Pro residues" evidence="1">
    <location>
        <begin position="1"/>
        <end position="30"/>
    </location>
</feature>
<gene>
    <name evidence="3" type="ORF">GCM10010124_33130</name>
</gene>
<reference evidence="3" key="1">
    <citation type="journal article" date="2014" name="Int. J. Syst. Evol. Microbiol.">
        <title>Complete genome sequence of Corynebacterium casei LMG S-19264T (=DSM 44701T), isolated from a smear-ripened cheese.</title>
        <authorList>
            <consortium name="US DOE Joint Genome Institute (JGI-PGF)"/>
            <person name="Walter F."/>
            <person name="Albersmeier A."/>
            <person name="Kalinowski J."/>
            <person name="Ruckert C."/>
        </authorList>
    </citation>
    <scope>NUCLEOTIDE SEQUENCE</scope>
    <source>
        <strain evidence="3">JCM 3091</strain>
    </source>
</reference>
<keyword evidence="2" id="KW-0472">Membrane</keyword>
<evidence type="ECO:0000256" key="1">
    <source>
        <dbReference type="SAM" id="MobiDB-lite"/>
    </source>
</evidence>
<accession>A0A8J3BVI2</accession>
<feature type="region of interest" description="Disordered" evidence="1">
    <location>
        <begin position="1"/>
        <end position="31"/>
    </location>
</feature>
<evidence type="ECO:0000256" key="2">
    <source>
        <dbReference type="SAM" id="Phobius"/>
    </source>
</evidence>
<dbReference type="AlphaFoldDB" id="A0A8J3BVI2"/>
<organism evidence="3 4">
    <name type="scientific">Pilimelia terevasa</name>
    <dbReference type="NCBI Taxonomy" id="53372"/>
    <lineage>
        <taxon>Bacteria</taxon>
        <taxon>Bacillati</taxon>
        <taxon>Actinomycetota</taxon>
        <taxon>Actinomycetes</taxon>
        <taxon>Micromonosporales</taxon>
        <taxon>Micromonosporaceae</taxon>
        <taxon>Pilimelia</taxon>
    </lineage>
</organism>
<dbReference type="Proteomes" id="UP000662200">
    <property type="component" value="Unassembled WGS sequence"/>
</dbReference>
<comment type="caution">
    <text evidence="3">The sequence shown here is derived from an EMBL/GenBank/DDBJ whole genome shotgun (WGS) entry which is preliminary data.</text>
</comment>
<evidence type="ECO:0000313" key="3">
    <source>
        <dbReference type="EMBL" id="GGK37694.1"/>
    </source>
</evidence>
<keyword evidence="4" id="KW-1185">Reference proteome</keyword>
<proteinExistence type="predicted"/>
<protein>
    <submittedName>
        <fullName evidence="3">Uncharacterized protein</fullName>
    </submittedName>
</protein>
<dbReference type="EMBL" id="BMQC01000013">
    <property type="protein sequence ID" value="GGK37694.1"/>
    <property type="molecule type" value="Genomic_DNA"/>
</dbReference>
<keyword evidence="2" id="KW-1133">Transmembrane helix</keyword>
<reference evidence="3" key="2">
    <citation type="submission" date="2020-09" db="EMBL/GenBank/DDBJ databases">
        <authorList>
            <person name="Sun Q."/>
            <person name="Ohkuma M."/>
        </authorList>
    </citation>
    <scope>NUCLEOTIDE SEQUENCE</scope>
    <source>
        <strain evidence="3">JCM 3091</strain>
    </source>
</reference>
<name>A0A8J3BVI2_9ACTN</name>